<dbReference type="Gene3D" id="2.30.40.10">
    <property type="entry name" value="Urease, subunit C, domain 1"/>
    <property type="match status" value="1"/>
</dbReference>
<dbReference type="PANTHER" id="PTHR11647">
    <property type="entry name" value="HYDRANTOINASE/DIHYDROPYRIMIDINASE FAMILY MEMBER"/>
    <property type="match status" value="1"/>
</dbReference>
<dbReference type="GO" id="GO:0005829">
    <property type="term" value="C:cytosol"/>
    <property type="evidence" value="ECO:0007669"/>
    <property type="project" value="TreeGrafter"/>
</dbReference>
<dbReference type="GO" id="GO:0016811">
    <property type="term" value="F:hydrolase activity, acting on carbon-nitrogen (but not peptide) bonds, in linear amides"/>
    <property type="evidence" value="ECO:0007669"/>
    <property type="project" value="InterPro"/>
</dbReference>
<gene>
    <name evidence="2" type="ORF">GO986_09875</name>
</gene>
<dbReference type="InterPro" id="IPR011059">
    <property type="entry name" value="Metal-dep_hydrolase_composite"/>
</dbReference>
<dbReference type="SUPFAM" id="SSF51556">
    <property type="entry name" value="Metallo-dependent hydrolases"/>
    <property type="match status" value="1"/>
</dbReference>
<evidence type="ECO:0000313" key="2">
    <source>
        <dbReference type="EMBL" id="MVN87075.1"/>
    </source>
</evidence>
<dbReference type="CDD" id="cd01297">
    <property type="entry name" value="D-aminoacylase"/>
    <property type="match status" value="1"/>
</dbReference>
<dbReference type="InterPro" id="IPR032466">
    <property type="entry name" value="Metal_Hydrolase"/>
</dbReference>
<dbReference type="Proteomes" id="UP000483286">
    <property type="component" value="Unassembled WGS sequence"/>
</dbReference>
<dbReference type="InterPro" id="IPR013108">
    <property type="entry name" value="Amidohydro_3"/>
</dbReference>
<evidence type="ECO:0000259" key="1">
    <source>
        <dbReference type="Pfam" id="PF07969"/>
    </source>
</evidence>
<keyword evidence="2" id="KW-0378">Hydrolase</keyword>
<dbReference type="Pfam" id="PF07969">
    <property type="entry name" value="Amidohydro_3"/>
    <property type="match status" value="1"/>
</dbReference>
<reference evidence="2 3" key="1">
    <citation type="submission" date="2019-12" db="EMBL/GenBank/DDBJ databases">
        <title>Deinococcus sp. HMF7620 Genome sequencing and assembly.</title>
        <authorList>
            <person name="Kang H."/>
            <person name="Kim H."/>
            <person name="Joh K."/>
        </authorList>
    </citation>
    <scope>NUCLEOTIDE SEQUENCE [LARGE SCALE GENOMIC DNA]</scope>
    <source>
        <strain evidence="2 3">HMF7620</strain>
    </source>
</reference>
<dbReference type="EMBL" id="WQLB01000011">
    <property type="protein sequence ID" value="MVN87075.1"/>
    <property type="molecule type" value="Genomic_DNA"/>
</dbReference>
<dbReference type="Gene3D" id="3.20.20.140">
    <property type="entry name" value="Metal-dependent hydrolases"/>
    <property type="match status" value="1"/>
</dbReference>
<name>A0A7C9HZI6_9DEIO</name>
<proteinExistence type="predicted"/>
<evidence type="ECO:0000313" key="3">
    <source>
        <dbReference type="Proteomes" id="UP000483286"/>
    </source>
</evidence>
<dbReference type="Gene3D" id="3.30.1490.130">
    <property type="entry name" value="D-aminoacylase. Domain 3"/>
    <property type="match status" value="1"/>
</dbReference>
<protein>
    <submittedName>
        <fullName evidence="2">Amidohydrolase family protein</fullName>
    </submittedName>
</protein>
<dbReference type="RefSeq" id="WP_369409278.1">
    <property type="nucleotide sequence ID" value="NZ_WQLB01000011.1"/>
</dbReference>
<dbReference type="InterPro" id="IPR050378">
    <property type="entry name" value="Metallo-dep_Hydrolases_sf"/>
</dbReference>
<comment type="caution">
    <text evidence="2">The sequence shown here is derived from an EMBL/GenBank/DDBJ whole genome shotgun (WGS) entry which is preliminary data.</text>
</comment>
<organism evidence="2 3">
    <name type="scientific">Deinococcus arboris</name>
    <dbReference type="NCBI Taxonomy" id="2682977"/>
    <lineage>
        <taxon>Bacteria</taxon>
        <taxon>Thermotogati</taxon>
        <taxon>Deinococcota</taxon>
        <taxon>Deinococci</taxon>
        <taxon>Deinococcales</taxon>
        <taxon>Deinococcaceae</taxon>
        <taxon>Deinococcus</taxon>
    </lineage>
</organism>
<keyword evidence="3" id="KW-1185">Reference proteome</keyword>
<accession>A0A7C9HZI6</accession>
<dbReference type="SUPFAM" id="SSF51338">
    <property type="entry name" value="Composite domain of metallo-dependent hydrolases"/>
    <property type="match status" value="1"/>
</dbReference>
<dbReference type="AlphaFoldDB" id="A0A7C9HZI6"/>
<dbReference type="PANTHER" id="PTHR11647:SF1">
    <property type="entry name" value="COLLAPSIN RESPONSE MEDIATOR PROTEIN"/>
    <property type="match status" value="1"/>
</dbReference>
<dbReference type="InterPro" id="IPR023100">
    <property type="entry name" value="D-aminoacylase_insert_dom_sf"/>
</dbReference>
<dbReference type="GO" id="GO:0016812">
    <property type="term" value="F:hydrolase activity, acting on carbon-nitrogen (but not peptide) bonds, in cyclic amides"/>
    <property type="evidence" value="ECO:0007669"/>
    <property type="project" value="TreeGrafter"/>
</dbReference>
<feature type="domain" description="Amidohydrolase 3" evidence="1">
    <location>
        <begin position="46"/>
        <end position="520"/>
    </location>
</feature>
<sequence>MNRVWVAGGTVVDGTGAPGRPADLLIEGDRIVRVAEPGGPAPEDTQTVDASGLVVAPGFIDVMSHSISTLLRDGLSVGKVMQGVTTEIMGEGWTPAPAIPGEAHGFPVHGLPGGDESWAERSRGWARFGDWLRAQEEVGASVNFGSFVGGATVRQYARGHAEGRSSPAELAEMRRVVREAMEDGAYGLATALIYPPGSFADTDELVALCAEVAAAQGIYVTHMRSEGEAILDGLEEALAISGRSGARLHLYHLKAAGQPAWPKMAQVIARVNAERAAGRDIHADLYLYTAGGTGLSSVTPPWASEGRGRVARLRDPAERARIRQAMLAPDGSWEALGHLAGPTGVFPVGLRHPDHQAYIGRSLAEVAAARGQDWIDTALDLLDAEEDRVGSLYHLMSEANIERQLREPWVMLGSDAAGYDPEDRWDGGVGGHPRAFGNFARLLAVYVRERGLLSLEEAVHRMTGLPAEHLRLTGRGELREGHFADVVTFDPHTVRDRATYAQPEQLSEGVRDVWVNGVRVLREGQHTRARPGRRLYAPGARTPGALTLGDVAAP</sequence>